<dbReference type="InterPro" id="IPR002350">
    <property type="entry name" value="Kazal_dom"/>
</dbReference>
<dbReference type="AlphaFoldDB" id="A0A6P8YXS0"/>
<dbReference type="PROSITE" id="PS51465">
    <property type="entry name" value="KAZAL_2"/>
    <property type="match status" value="1"/>
</dbReference>
<dbReference type="Gene3D" id="3.30.60.30">
    <property type="match status" value="1"/>
</dbReference>
<proteinExistence type="predicted"/>
<accession>A0A6P8YXS0</accession>
<dbReference type="KEGG" id="tpal:117645959"/>
<dbReference type="Proteomes" id="UP000515158">
    <property type="component" value="Unplaced"/>
</dbReference>
<evidence type="ECO:0000313" key="3">
    <source>
        <dbReference type="RefSeq" id="XP_034242425.1"/>
    </source>
</evidence>
<organism evidence="3">
    <name type="scientific">Thrips palmi</name>
    <name type="common">Melon thrips</name>
    <dbReference type="NCBI Taxonomy" id="161013"/>
    <lineage>
        <taxon>Eukaryota</taxon>
        <taxon>Metazoa</taxon>
        <taxon>Ecdysozoa</taxon>
        <taxon>Arthropoda</taxon>
        <taxon>Hexapoda</taxon>
        <taxon>Insecta</taxon>
        <taxon>Pterygota</taxon>
        <taxon>Neoptera</taxon>
        <taxon>Paraneoptera</taxon>
        <taxon>Thysanoptera</taxon>
        <taxon>Terebrantia</taxon>
        <taxon>Thripoidea</taxon>
        <taxon>Thripidae</taxon>
        <taxon>Thrips</taxon>
    </lineage>
</organism>
<dbReference type="GeneID" id="117645959"/>
<dbReference type="Pfam" id="PF07648">
    <property type="entry name" value="Kazal_2"/>
    <property type="match status" value="1"/>
</dbReference>
<dbReference type="RefSeq" id="XP_034242425.1">
    <property type="nucleotide sequence ID" value="XM_034386534.1"/>
</dbReference>
<dbReference type="CDD" id="cd00104">
    <property type="entry name" value="KAZAL_FS"/>
    <property type="match status" value="1"/>
</dbReference>
<feature type="domain" description="Kazal-like" evidence="1">
    <location>
        <begin position="73"/>
        <end position="129"/>
    </location>
</feature>
<dbReference type="InterPro" id="IPR036058">
    <property type="entry name" value="Kazal_dom_sf"/>
</dbReference>
<gene>
    <name evidence="3" type="primary">LOC117645959</name>
</gene>
<evidence type="ECO:0000313" key="2">
    <source>
        <dbReference type="Proteomes" id="UP000515158"/>
    </source>
</evidence>
<dbReference type="OrthoDB" id="10569025at2759"/>
<evidence type="ECO:0000259" key="1">
    <source>
        <dbReference type="PROSITE" id="PS51465"/>
    </source>
</evidence>
<reference evidence="3" key="1">
    <citation type="submission" date="2025-08" db="UniProtKB">
        <authorList>
            <consortium name="RefSeq"/>
        </authorList>
    </citation>
    <scope>IDENTIFICATION</scope>
    <source>
        <tissue evidence="3">Total insect</tissue>
    </source>
</reference>
<keyword evidence="2" id="KW-1185">Reference proteome</keyword>
<sequence>MGSPAVFTVPTSALQPPFLSNPFGPAGPLWWTVVLAQLPTETTTTAKPPAGPSVVVLPYPLPPYGGGYPPAPVPPYGSCNINCPAVWEPLCSVNGAGLMYNFANLCALNAQNCVSGSDFRFLYPGICRLKR</sequence>
<dbReference type="InParanoid" id="A0A6P8YXS0"/>
<protein>
    <submittedName>
        <fullName evidence="3">Uncharacterized protein LOC117645959</fullName>
    </submittedName>
</protein>
<name>A0A6P8YXS0_THRPL</name>
<dbReference type="SUPFAM" id="SSF100895">
    <property type="entry name" value="Kazal-type serine protease inhibitors"/>
    <property type="match status" value="1"/>
</dbReference>